<evidence type="ECO:0000313" key="3">
    <source>
        <dbReference type="EMBL" id="SJZ95691.1"/>
    </source>
</evidence>
<dbReference type="AlphaFoldDB" id="A0A1T4PWU8"/>
<dbReference type="Gene3D" id="3.40.630.120">
    <property type="match status" value="1"/>
</dbReference>
<evidence type="ECO:0008006" key="5">
    <source>
        <dbReference type="Google" id="ProtNLM"/>
    </source>
</evidence>
<dbReference type="STRING" id="1122192.SAMN02745673_02034"/>
<dbReference type="InterPro" id="IPR041273">
    <property type="entry name" value="NAT_N"/>
</dbReference>
<organism evidence="3 4">
    <name type="scientific">Marinactinospora thermotolerans DSM 45154</name>
    <dbReference type="NCBI Taxonomy" id="1122192"/>
    <lineage>
        <taxon>Bacteria</taxon>
        <taxon>Bacillati</taxon>
        <taxon>Actinomycetota</taxon>
        <taxon>Actinomycetes</taxon>
        <taxon>Streptosporangiales</taxon>
        <taxon>Nocardiopsidaceae</taxon>
        <taxon>Marinactinospora</taxon>
    </lineage>
</organism>
<evidence type="ECO:0000313" key="4">
    <source>
        <dbReference type="Proteomes" id="UP000190637"/>
    </source>
</evidence>
<dbReference type="OrthoDB" id="3229305at2"/>
<feature type="domain" description="N-acyltransferase N-terminal" evidence="1">
    <location>
        <begin position="38"/>
        <end position="169"/>
    </location>
</feature>
<name>A0A1T4PWU8_9ACTN</name>
<keyword evidence="4" id="KW-1185">Reference proteome</keyword>
<dbReference type="EMBL" id="FUWS01000004">
    <property type="protein sequence ID" value="SJZ95691.1"/>
    <property type="molecule type" value="Genomic_DNA"/>
</dbReference>
<protein>
    <recommendedName>
        <fullName evidence="5">Acyltransferase</fullName>
    </recommendedName>
</protein>
<sequence>MDAETIAMRLGLGADVTPWLKEIAELPDTGLRLPAPQDAAEALQPFAPLPQDAAELAALWPDDSWPREALWLVERMYARIVADVDNDPWMWRDWPRLDHVDDARVRCAPVFAFAAAVPLLRARHARHGVPAEVTAATLADMGRHLAQTRTMLGRCGLETSTWMALHYRGGLYELGRLQYEPGRLGPIGAVTWYGPGQDEDLAPELRPGQPTLRLHIPQDGPLDPAAVQDSLRRARPFFAEHFDTDVAVATCTSWLLDPTLARYLPADSNILAFQRLFTLIDDDGADGDGDVFRFVFRHPRVDLDAVPQRTRLERAVVAHLRGGGHWRVRTGWLRLP</sequence>
<dbReference type="Pfam" id="PF18164">
    <property type="entry name" value="GNAT_C"/>
    <property type="match status" value="1"/>
</dbReference>
<evidence type="ECO:0000259" key="2">
    <source>
        <dbReference type="Pfam" id="PF18164"/>
    </source>
</evidence>
<dbReference type="Proteomes" id="UP000190637">
    <property type="component" value="Unassembled WGS sequence"/>
</dbReference>
<gene>
    <name evidence="3" type="ORF">SAMN02745673_02034</name>
</gene>
<accession>A0A1T4PWU8</accession>
<feature type="domain" description="GNAT-like C-terminal" evidence="2">
    <location>
        <begin position="171"/>
        <end position="333"/>
    </location>
</feature>
<proteinExistence type="predicted"/>
<dbReference type="InterPro" id="IPR041644">
    <property type="entry name" value="GNAT_C"/>
</dbReference>
<dbReference type="Pfam" id="PF18082">
    <property type="entry name" value="NAT_N"/>
    <property type="match status" value="1"/>
</dbReference>
<reference evidence="3 4" key="1">
    <citation type="submission" date="2017-02" db="EMBL/GenBank/DDBJ databases">
        <authorList>
            <person name="Peterson S.W."/>
        </authorList>
    </citation>
    <scope>NUCLEOTIDE SEQUENCE [LARGE SCALE GENOMIC DNA]</scope>
    <source>
        <strain evidence="3 4">DSM 45154</strain>
    </source>
</reference>
<evidence type="ECO:0000259" key="1">
    <source>
        <dbReference type="Pfam" id="PF18082"/>
    </source>
</evidence>
<dbReference type="RefSeq" id="WP_078761338.1">
    <property type="nucleotide sequence ID" value="NZ_FUWS01000004.1"/>
</dbReference>